<dbReference type="RefSeq" id="WP_091971049.1">
    <property type="nucleotide sequence ID" value="NZ_FOPM01000008.1"/>
</dbReference>
<dbReference type="OrthoDB" id="9778547at2"/>
<keyword evidence="3" id="KW-0536">Nodulation</keyword>
<keyword evidence="5 7" id="KW-0067">ATP-binding</keyword>
<dbReference type="GO" id="GO:0016887">
    <property type="term" value="F:ATP hydrolysis activity"/>
    <property type="evidence" value="ECO:0007669"/>
    <property type="project" value="InterPro"/>
</dbReference>
<dbReference type="InterPro" id="IPR050763">
    <property type="entry name" value="ABC_transporter_ATP-binding"/>
</dbReference>
<evidence type="ECO:0000259" key="6">
    <source>
        <dbReference type="PROSITE" id="PS50893"/>
    </source>
</evidence>
<dbReference type="InterPro" id="IPR027417">
    <property type="entry name" value="P-loop_NTPase"/>
</dbReference>
<dbReference type="STRING" id="582675.SAMN05192565_10873"/>
<keyword evidence="2" id="KW-0813">Transport</keyword>
<gene>
    <name evidence="7" type="ORF">SAMN05192565_10873</name>
</gene>
<feature type="domain" description="ABC transporter" evidence="6">
    <location>
        <begin position="8"/>
        <end position="237"/>
    </location>
</feature>
<dbReference type="Pfam" id="PF00005">
    <property type="entry name" value="ABC_tran"/>
    <property type="match status" value="1"/>
</dbReference>
<dbReference type="CDD" id="cd03230">
    <property type="entry name" value="ABC_DR_subfamily_A"/>
    <property type="match status" value="1"/>
</dbReference>
<evidence type="ECO:0000313" key="7">
    <source>
        <dbReference type="EMBL" id="SFG69077.1"/>
    </source>
</evidence>
<dbReference type="PROSITE" id="PS50893">
    <property type="entry name" value="ABC_TRANSPORTER_2"/>
    <property type="match status" value="1"/>
</dbReference>
<evidence type="ECO:0000313" key="8">
    <source>
        <dbReference type="Proteomes" id="UP000199229"/>
    </source>
</evidence>
<evidence type="ECO:0000256" key="2">
    <source>
        <dbReference type="ARBA" id="ARBA00022448"/>
    </source>
</evidence>
<evidence type="ECO:0000256" key="3">
    <source>
        <dbReference type="ARBA" id="ARBA00022458"/>
    </source>
</evidence>
<protein>
    <submittedName>
        <fullName evidence="7">ABC-2 type transport system ATP-binding protein</fullName>
    </submittedName>
</protein>
<evidence type="ECO:0000256" key="4">
    <source>
        <dbReference type="ARBA" id="ARBA00022741"/>
    </source>
</evidence>
<reference evidence="8" key="1">
    <citation type="submission" date="2016-10" db="EMBL/GenBank/DDBJ databases">
        <authorList>
            <person name="Varghese N."/>
            <person name="Submissions S."/>
        </authorList>
    </citation>
    <scope>NUCLEOTIDE SEQUENCE [LARGE SCALE GENOMIC DNA]</scope>
    <source>
        <strain evidence="8">Gh-105</strain>
    </source>
</reference>
<evidence type="ECO:0000256" key="5">
    <source>
        <dbReference type="ARBA" id="ARBA00022840"/>
    </source>
</evidence>
<proteinExistence type="inferred from homology"/>
<keyword evidence="4" id="KW-0547">Nucleotide-binding</keyword>
<organism evidence="7 8">
    <name type="scientific">Methylobacterium gossipiicola</name>
    <dbReference type="NCBI Taxonomy" id="582675"/>
    <lineage>
        <taxon>Bacteria</taxon>
        <taxon>Pseudomonadati</taxon>
        <taxon>Pseudomonadota</taxon>
        <taxon>Alphaproteobacteria</taxon>
        <taxon>Hyphomicrobiales</taxon>
        <taxon>Methylobacteriaceae</taxon>
        <taxon>Methylobacterium</taxon>
    </lineage>
</organism>
<dbReference type="PANTHER" id="PTHR42711:SF5">
    <property type="entry name" value="ABC TRANSPORTER ATP-BINDING PROTEIN NATA"/>
    <property type="match status" value="1"/>
</dbReference>
<dbReference type="SUPFAM" id="SSF52540">
    <property type="entry name" value="P-loop containing nucleoside triphosphate hydrolases"/>
    <property type="match status" value="1"/>
</dbReference>
<comment type="similarity">
    <text evidence="1">Belongs to the ABC transporter superfamily.</text>
</comment>
<dbReference type="EMBL" id="FOPM01000008">
    <property type="protein sequence ID" value="SFG69077.1"/>
    <property type="molecule type" value="Genomic_DNA"/>
</dbReference>
<dbReference type="SMART" id="SM00382">
    <property type="entry name" value="AAA"/>
    <property type="match status" value="1"/>
</dbReference>
<dbReference type="InterPro" id="IPR003439">
    <property type="entry name" value="ABC_transporter-like_ATP-bd"/>
</dbReference>
<dbReference type="InterPro" id="IPR003593">
    <property type="entry name" value="AAA+_ATPase"/>
</dbReference>
<dbReference type="Gene3D" id="3.40.50.300">
    <property type="entry name" value="P-loop containing nucleotide triphosphate hydrolases"/>
    <property type="match status" value="1"/>
</dbReference>
<dbReference type="PANTHER" id="PTHR42711">
    <property type="entry name" value="ABC TRANSPORTER ATP-BINDING PROTEIN"/>
    <property type="match status" value="1"/>
</dbReference>
<accession>A0A1I2U0C2</accession>
<keyword evidence="8" id="KW-1185">Reference proteome</keyword>
<dbReference type="AlphaFoldDB" id="A0A1I2U0C2"/>
<name>A0A1I2U0C2_9HYPH</name>
<sequence length="324" mass="34100">MSSAVPLVVVRGAALSYRDRRVLDGIDLDLRAGETLALLGPNGAGKTSLMRLVAGRLAPDAGSVRIAGHDPHTMPEARRAIGWVPQDIALYARLTVAENLDVFARLAGLRRAERRAAVTDALDLTGIAEVAGRPVGLLSGGYQRRVNIAASLMARPRLVLLDEPTQGVDLQARAAIHAVLERLRRAGAALLIATHDFAEAERLADRAAFLKSGHIVREGALSDLLARLRDGAPEHEIALSGLAAGPAEAALRRAGFTPVDTGLTWRARPAAGRPTDAAAQLAALRDAGVPVAEIRIRALGLDAVYRDVLGLREPAPSQALADAP</sequence>
<dbReference type="GO" id="GO:0005524">
    <property type="term" value="F:ATP binding"/>
    <property type="evidence" value="ECO:0007669"/>
    <property type="project" value="UniProtKB-KW"/>
</dbReference>
<evidence type="ECO:0000256" key="1">
    <source>
        <dbReference type="ARBA" id="ARBA00005417"/>
    </source>
</evidence>
<dbReference type="Proteomes" id="UP000199229">
    <property type="component" value="Unassembled WGS sequence"/>
</dbReference>